<organism evidence="1 2">
    <name type="scientific">Aristaeella lactis</name>
    <dbReference type="NCBI Taxonomy" id="3046383"/>
    <lineage>
        <taxon>Bacteria</taxon>
        <taxon>Bacillati</taxon>
        <taxon>Bacillota</taxon>
        <taxon>Clostridia</taxon>
        <taxon>Eubacteriales</taxon>
        <taxon>Aristaeellaceae</taxon>
        <taxon>Aristaeella</taxon>
    </lineage>
</organism>
<sequence>MTDFTRITACGECCDGCPKKADGRCPGCIEADGRVPEWAGSGQCRIHACARAHHVQFCGLCEAFPCENLPSLISWNANIISHLSALRDEYLKEQEKTAVDIIVKKMETDEEIKGKAFVHWQSWHEAYPGLVSQDYLDRFTLEKSEKMAFSWTDNLLVAIDKGRVIGFVGYGCRRELPEEGEIFAIYILSEYYGKGVGLRLMEAGLEKLKDYPKVNLWVLKGNNRAIRFYEKCGFCPDGNEMYNDNVKASEIRMTLVRS</sequence>
<proteinExistence type="predicted"/>
<name>A0AC61PM16_9FIRM</name>
<protein>
    <submittedName>
        <fullName evidence="1">Uncharacterized protein</fullName>
    </submittedName>
</protein>
<comment type="caution">
    <text evidence="1">The sequence shown here is derived from an EMBL/GenBank/DDBJ whole genome shotgun (WGS) entry which is preliminary data.</text>
</comment>
<keyword evidence="2" id="KW-1185">Reference proteome</keyword>
<evidence type="ECO:0000313" key="1">
    <source>
        <dbReference type="EMBL" id="SMC66583.1"/>
    </source>
</evidence>
<dbReference type="EMBL" id="FWXZ01000003">
    <property type="protein sequence ID" value="SMC66583.1"/>
    <property type="molecule type" value="Genomic_DNA"/>
</dbReference>
<reference evidence="1" key="1">
    <citation type="submission" date="2017-04" db="EMBL/GenBank/DDBJ databases">
        <authorList>
            <person name="Varghese N."/>
            <person name="Submissions S."/>
        </authorList>
    </citation>
    <scope>NUCLEOTIDE SEQUENCE</scope>
    <source>
        <strain evidence="1">WTE2008</strain>
    </source>
</reference>
<accession>A0AC61PM16</accession>
<evidence type="ECO:0000313" key="2">
    <source>
        <dbReference type="Proteomes" id="UP000192328"/>
    </source>
</evidence>
<gene>
    <name evidence="1" type="ORF">SAMN06297397_1837</name>
</gene>
<dbReference type="Proteomes" id="UP000192328">
    <property type="component" value="Unassembled WGS sequence"/>
</dbReference>